<comment type="caution">
    <text evidence="6">The sequence shown here is derived from an EMBL/GenBank/DDBJ whole genome shotgun (WGS) entry which is preliminary data.</text>
</comment>
<evidence type="ECO:0000313" key="6">
    <source>
        <dbReference type="EMBL" id="POP53692.1"/>
    </source>
</evidence>
<dbReference type="AlphaFoldDB" id="A0A2S4HI69"/>
<protein>
    <recommendedName>
        <fullName evidence="5">DUF1232 domain-containing protein</fullName>
    </recommendedName>
</protein>
<accession>A0A2S4HI69</accession>
<dbReference type="InterPro" id="IPR010652">
    <property type="entry name" value="DUF1232"/>
</dbReference>
<name>A0A2S4HI69_9GAMM</name>
<reference evidence="6" key="1">
    <citation type="submission" date="2018-01" db="EMBL/GenBank/DDBJ databases">
        <authorList>
            <person name="Yu X.-D."/>
        </authorList>
    </citation>
    <scope>NUCLEOTIDE SEQUENCE</scope>
    <source>
        <strain evidence="6">ZX-21</strain>
    </source>
</reference>
<comment type="subcellular location">
    <subcellularLocation>
        <location evidence="1">Endomembrane system</location>
        <topology evidence="1">Multi-pass membrane protein</topology>
    </subcellularLocation>
</comment>
<evidence type="ECO:0000256" key="2">
    <source>
        <dbReference type="ARBA" id="ARBA00022692"/>
    </source>
</evidence>
<evidence type="ECO:0000256" key="1">
    <source>
        <dbReference type="ARBA" id="ARBA00004127"/>
    </source>
</evidence>
<dbReference type="Pfam" id="PF06803">
    <property type="entry name" value="DUF1232"/>
    <property type="match status" value="1"/>
</dbReference>
<organism evidence="6 7">
    <name type="scientific">Zhongshania marina</name>
    <dbReference type="NCBI Taxonomy" id="2304603"/>
    <lineage>
        <taxon>Bacteria</taxon>
        <taxon>Pseudomonadati</taxon>
        <taxon>Pseudomonadota</taxon>
        <taxon>Gammaproteobacteria</taxon>
        <taxon>Cellvibrionales</taxon>
        <taxon>Spongiibacteraceae</taxon>
        <taxon>Zhongshania</taxon>
    </lineage>
</organism>
<sequence>MGYYAMQIFSKNRAKKVLDEGAAELSESEINYALSNRERIINKVLKNASLAPYISQVKTLFSLLQDYVKGDYREIPWWSLGSVVTALLYILLPLDAVPDIIPIAGFLDDAVVLKLCLDMVSKDLEKYKLSKVAGADESGHLDKTRD</sequence>
<feature type="domain" description="DUF1232" evidence="5">
    <location>
        <begin position="82"/>
        <end position="113"/>
    </location>
</feature>
<gene>
    <name evidence="6" type="ORF">C0068_05315</name>
</gene>
<dbReference type="EMBL" id="PQGG01000012">
    <property type="protein sequence ID" value="POP53692.1"/>
    <property type="molecule type" value="Genomic_DNA"/>
</dbReference>
<keyword evidence="4" id="KW-0472">Membrane</keyword>
<evidence type="ECO:0000256" key="4">
    <source>
        <dbReference type="ARBA" id="ARBA00023136"/>
    </source>
</evidence>
<evidence type="ECO:0000313" key="7">
    <source>
        <dbReference type="Proteomes" id="UP000237222"/>
    </source>
</evidence>
<evidence type="ECO:0000259" key="5">
    <source>
        <dbReference type="Pfam" id="PF06803"/>
    </source>
</evidence>
<proteinExistence type="predicted"/>
<dbReference type="Proteomes" id="UP000237222">
    <property type="component" value="Unassembled WGS sequence"/>
</dbReference>
<dbReference type="GO" id="GO:0012505">
    <property type="term" value="C:endomembrane system"/>
    <property type="evidence" value="ECO:0007669"/>
    <property type="project" value="UniProtKB-SubCell"/>
</dbReference>
<evidence type="ECO:0000256" key="3">
    <source>
        <dbReference type="ARBA" id="ARBA00022989"/>
    </source>
</evidence>
<keyword evidence="3" id="KW-1133">Transmembrane helix</keyword>
<keyword evidence="2" id="KW-0812">Transmembrane</keyword>